<dbReference type="InterPro" id="IPR052035">
    <property type="entry name" value="ZnF_BED_domain_contain"/>
</dbReference>
<dbReference type="InterPro" id="IPR016187">
    <property type="entry name" value="CTDL_fold"/>
</dbReference>
<dbReference type="PROSITE" id="PS00615">
    <property type="entry name" value="C_TYPE_LECTIN_1"/>
    <property type="match status" value="1"/>
</dbReference>
<dbReference type="PROSITE" id="PS50041">
    <property type="entry name" value="C_TYPE_LECTIN_2"/>
    <property type="match status" value="2"/>
</dbReference>
<dbReference type="SUPFAM" id="SSF56436">
    <property type="entry name" value="C-type lectin-like"/>
    <property type="match status" value="2"/>
</dbReference>
<comment type="subcellular location">
    <subcellularLocation>
        <location evidence="1">Nucleus</location>
    </subcellularLocation>
</comment>
<evidence type="ECO:0000313" key="8">
    <source>
        <dbReference type="EMBL" id="KAA0721473.1"/>
    </source>
</evidence>
<dbReference type="SUPFAM" id="SSF53098">
    <property type="entry name" value="Ribonuclease H-like"/>
    <property type="match status" value="1"/>
</dbReference>
<dbReference type="SMART" id="SM00034">
    <property type="entry name" value="CLECT"/>
    <property type="match status" value="1"/>
</dbReference>
<dbReference type="GO" id="GO:0005634">
    <property type="term" value="C:nucleus"/>
    <property type="evidence" value="ECO:0007669"/>
    <property type="project" value="UniProtKB-SubCell"/>
</dbReference>
<dbReference type="InterPro" id="IPR016186">
    <property type="entry name" value="C-type_lectin-like/link_sf"/>
</dbReference>
<dbReference type="InterPro" id="IPR012337">
    <property type="entry name" value="RNaseH-like_sf"/>
</dbReference>
<keyword evidence="3" id="KW-0863">Zinc-finger</keyword>
<comment type="caution">
    <text evidence="8">The sequence shown here is derived from an EMBL/GenBank/DDBJ whole genome shotgun (WGS) entry which is preliminary data.</text>
</comment>
<feature type="domain" description="C-type lectin" evidence="7">
    <location>
        <begin position="290"/>
        <end position="383"/>
    </location>
</feature>
<evidence type="ECO:0000256" key="6">
    <source>
        <dbReference type="ARBA" id="ARBA00023242"/>
    </source>
</evidence>
<evidence type="ECO:0000256" key="1">
    <source>
        <dbReference type="ARBA" id="ARBA00004123"/>
    </source>
</evidence>
<dbReference type="AlphaFoldDB" id="A0A5A9PHV4"/>
<protein>
    <recommendedName>
        <fullName evidence="7">C-type lectin domain-containing protein</fullName>
    </recommendedName>
</protein>
<proteinExistence type="predicted"/>
<evidence type="ECO:0000259" key="7">
    <source>
        <dbReference type="PROSITE" id="PS50041"/>
    </source>
</evidence>
<dbReference type="PANTHER" id="PTHR46481">
    <property type="entry name" value="ZINC FINGER BED DOMAIN-CONTAINING PROTEIN 4"/>
    <property type="match status" value="1"/>
</dbReference>
<keyword evidence="4" id="KW-0862">Zinc</keyword>
<accession>A0A5A9PHV4</accession>
<dbReference type="EMBL" id="SOYY01000005">
    <property type="protein sequence ID" value="KAA0721473.1"/>
    <property type="molecule type" value="Genomic_DNA"/>
</dbReference>
<dbReference type="Gene3D" id="1.10.10.1070">
    <property type="entry name" value="Zinc finger, BED domain-containing"/>
    <property type="match status" value="1"/>
</dbReference>
<sequence length="407" mass="45835">MRGFLMGNTSCTPQQTAVLTDSILNMLVTDMRPLSMVEDYGFTKIIHTLNPIYTLPSRTHFTKLMERQYEETFKEVKTAINTNNSKLALTTDVWTSVATEAYLGITCHYITDDWDMQSFCLTTIPLQDRHNASNIAEWLPEIPPSKIIAIVHDYANIVVAANILEEKHGWSSVRCTGHTLQLVINTALKHPTIEKAVVAARCLVEHLKKSEFASSKLREKQQQMTTPEHSLVQDISTSTEAGNPSGLAAATYDVPTRYWDSGQPDNTRDCTMTDMNNEGKWHDVSCSNSYTFVCHEDELILIQKNLSWTEAVRYCRENHVDLVSVDSEKIQLMLTEVLHQASTAEVWLGLRHSCSVGIWFWVNGEITCYDNWAPGNETAVDDCEPEVRSGAVQSGGDHLWISLPEPH</sequence>
<dbReference type="SUPFAM" id="SSF140996">
    <property type="entry name" value="Hermes dimerisation domain"/>
    <property type="match status" value="1"/>
</dbReference>
<gene>
    <name evidence="8" type="ORF">E1301_Tti020703</name>
</gene>
<keyword evidence="6" id="KW-0539">Nucleus</keyword>
<organism evidence="8 9">
    <name type="scientific">Triplophysa tibetana</name>
    <dbReference type="NCBI Taxonomy" id="1572043"/>
    <lineage>
        <taxon>Eukaryota</taxon>
        <taxon>Metazoa</taxon>
        <taxon>Chordata</taxon>
        <taxon>Craniata</taxon>
        <taxon>Vertebrata</taxon>
        <taxon>Euteleostomi</taxon>
        <taxon>Actinopterygii</taxon>
        <taxon>Neopterygii</taxon>
        <taxon>Teleostei</taxon>
        <taxon>Ostariophysi</taxon>
        <taxon>Cypriniformes</taxon>
        <taxon>Nemacheilidae</taxon>
        <taxon>Triplophysa</taxon>
    </lineage>
</organism>
<reference evidence="8 9" key="1">
    <citation type="journal article" date="2019" name="Mol. Ecol. Resour.">
        <title>Chromosome-level genome assembly of Triplophysa tibetana, a fish adapted to the harsh high-altitude environment of the Tibetan Plateau.</title>
        <authorList>
            <person name="Yang X."/>
            <person name="Liu H."/>
            <person name="Ma Z."/>
            <person name="Zou Y."/>
            <person name="Zou M."/>
            <person name="Mao Y."/>
            <person name="Li X."/>
            <person name="Wang H."/>
            <person name="Chen T."/>
            <person name="Wang W."/>
            <person name="Yang R."/>
        </authorList>
    </citation>
    <scope>NUCLEOTIDE SEQUENCE [LARGE SCALE GENOMIC DNA]</scope>
    <source>
        <strain evidence="8">TTIB1903HZAU</strain>
        <tissue evidence="8">Muscle</tissue>
    </source>
</reference>
<keyword evidence="9" id="KW-1185">Reference proteome</keyword>
<evidence type="ECO:0000256" key="3">
    <source>
        <dbReference type="ARBA" id="ARBA00022771"/>
    </source>
</evidence>
<keyword evidence="2" id="KW-0479">Metal-binding</keyword>
<dbReference type="Gene3D" id="3.10.100.10">
    <property type="entry name" value="Mannose-Binding Protein A, subunit A"/>
    <property type="match status" value="2"/>
</dbReference>
<evidence type="ECO:0000256" key="2">
    <source>
        <dbReference type="ARBA" id="ARBA00022723"/>
    </source>
</evidence>
<evidence type="ECO:0000256" key="4">
    <source>
        <dbReference type="ARBA" id="ARBA00022833"/>
    </source>
</evidence>
<feature type="domain" description="C-type lectin" evidence="7">
    <location>
        <begin position="259"/>
        <end position="295"/>
    </location>
</feature>
<evidence type="ECO:0000256" key="5">
    <source>
        <dbReference type="ARBA" id="ARBA00023157"/>
    </source>
</evidence>
<dbReference type="Pfam" id="PF00059">
    <property type="entry name" value="Lectin_C"/>
    <property type="match status" value="1"/>
</dbReference>
<keyword evidence="5" id="KW-1015">Disulfide bond</keyword>
<dbReference type="InterPro" id="IPR001304">
    <property type="entry name" value="C-type_lectin-like"/>
</dbReference>
<dbReference type="InterPro" id="IPR018378">
    <property type="entry name" value="C-type_lectin_CS"/>
</dbReference>
<dbReference type="GO" id="GO:0008270">
    <property type="term" value="F:zinc ion binding"/>
    <property type="evidence" value="ECO:0007669"/>
    <property type="project" value="UniProtKB-KW"/>
</dbReference>
<dbReference type="Proteomes" id="UP000324632">
    <property type="component" value="Chromosome 5"/>
</dbReference>
<evidence type="ECO:0000313" key="9">
    <source>
        <dbReference type="Proteomes" id="UP000324632"/>
    </source>
</evidence>
<dbReference type="PANTHER" id="PTHR46481:SF10">
    <property type="entry name" value="ZINC FINGER BED DOMAIN-CONTAINING PROTEIN 39"/>
    <property type="match status" value="1"/>
</dbReference>
<name>A0A5A9PHV4_9TELE</name>